<dbReference type="AlphaFoldDB" id="A0A1M6M7A4"/>
<proteinExistence type="predicted"/>
<reference evidence="3" key="1">
    <citation type="submission" date="2016-11" db="EMBL/GenBank/DDBJ databases">
        <authorList>
            <person name="Varghese N."/>
            <person name="Submissions S."/>
        </authorList>
    </citation>
    <scope>NUCLEOTIDE SEQUENCE [LARGE SCALE GENOMIC DNA]</scope>
    <source>
        <strain evidence="3">DSM 26134</strain>
    </source>
</reference>
<keyword evidence="3" id="KW-1185">Reference proteome</keyword>
<keyword evidence="2" id="KW-0238">DNA-binding</keyword>
<evidence type="ECO:0000313" key="3">
    <source>
        <dbReference type="Proteomes" id="UP000184474"/>
    </source>
</evidence>
<sequence length="113" mass="12998">MLTLQISRLMHIRGIPKPYNYLRKLGLSHNVVHRMLADKAVGIKMYQLQQLCIALHCTPNDLMAWDSAETSLAPNHPITELDRPSENGLTVAELRKMPLEKLDQIKQILREME</sequence>
<feature type="domain" description="HTH cro/C1-type" evidence="1">
    <location>
        <begin position="6"/>
        <end position="65"/>
    </location>
</feature>
<protein>
    <submittedName>
        <fullName evidence="2">Cro/C1-type HTH DNA-binding domain-containing protein</fullName>
    </submittedName>
</protein>
<accession>A0A1M6M7A4</accession>
<evidence type="ECO:0000259" key="1">
    <source>
        <dbReference type="Pfam" id="PF13443"/>
    </source>
</evidence>
<name>A0A1M6M7A4_REIAG</name>
<gene>
    <name evidence="2" type="ORF">SAMN04488028_1011259</name>
</gene>
<dbReference type="Pfam" id="PF13443">
    <property type="entry name" value="HTH_26"/>
    <property type="match status" value="1"/>
</dbReference>
<evidence type="ECO:0000313" key="2">
    <source>
        <dbReference type="EMBL" id="SHJ79315.1"/>
    </source>
</evidence>
<dbReference type="EMBL" id="FRAA01000001">
    <property type="protein sequence ID" value="SHJ79315.1"/>
    <property type="molecule type" value="Genomic_DNA"/>
</dbReference>
<dbReference type="Proteomes" id="UP000184474">
    <property type="component" value="Unassembled WGS sequence"/>
</dbReference>
<dbReference type="RefSeq" id="WP_073120426.1">
    <property type="nucleotide sequence ID" value="NZ_FRAA01000001.1"/>
</dbReference>
<organism evidence="2 3">
    <name type="scientific">Reichenbachiella agariperforans</name>
    <dbReference type="NCBI Taxonomy" id="156994"/>
    <lineage>
        <taxon>Bacteria</taxon>
        <taxon>Pseudomonadati</taxon>
        <taxon>Bacteroidota</taxon>
        <taxon>Cytophagia</taxon>
        <taxon>Cytophagales</taxon>
        <taxon>Reichenbachiellaceae</taxon>
        <taxon>Reichenbachiella</taxon>
    </lineage>
</organism>
<dbReference type="InterPro" id="IPR001387">
    <property type="entry name" value="Cro/C1-type_HTH"/>
</dbReference>
<dbReference type="GO" id="GO:0003677">
    <property type="term" value="F:DNA binding"/>
    <property type="evidence" value="ECO:0007669"/>
    <property type="project" value="UniProtKB-KW"/>
</dbReference>